<evidence type="ECO:0000313" key="4">
    <source>
        <dbReference type="EnsemblMetazoa" id="HelroP170422"/>
    </source>
</evidence>
<dbReference type="InterPro" id="IPR007110">
    <property type="entry name" value="Ig-like_dom"/>
</dbReference>
<organism evidence="4 5">
    <name type="scientific">Helobdella robusta</name>
    <name type="common">Californian leech</name>
    <dbReference type="NCBI Taxonomy" id="6412"/>
    <lineage>
        <taxon>Eukaryota</taxon>
        <taxon>Metazoa</taxon>
        <taxon>Spiralia</taxon>
        <taxon>Lophotrochozoa</taxon>
        <taxon>Annelida</taxon>
        <taxon>Clitellata</taxon>
        <taxon>Hirudinea</taxon>
        <taxon>Rhynchobdellida</taxon>
        <taxon>Glossiphoniidae</taxon>
        <taxon>Helobdella</taxon>
    </lineage>
</organism>
<name>T1F313_HELRO</name>
<gene>
    <name evidence="4" type="primary">20203212</name>
    <name evidence="3" type="ORF">HELRODRAFT_170422</name>
</gene>
<dbReference type="AlphaFoldDB" id="T1F313"/>
<feature type="domain" description="Ig-like" evidence="2">
    <location>
        <begin position="261"/>
        <end position="349"/>
    </location>
</feature>
<dbReference type="Gene3D" id="2.60.40.10">
    <property type="entry name" value="Immunoglobulins"/>
    <property type="match status" value="2"/>
</dbReference>
<dbReference type="PANTHER" id="PTHR47633:SF11">
    <property type="entry name" value="IG-LIKE DOMAIN-CONTAINING PROTEIN"/>
    <property type="match status" value="1"/>
</dbReference>
<dbReference type="EMBL" id="AMQM01003548">
    <property type="status" value="NOT_ANNOTATED_CDS"/>
    <property type="molecule type" value="Genomic_DNA"/>
</dbReference>
<dbReference type="SMART" id="SM00409">
    <property type="entry name" value="IG"/>
    <property type="match status" value="2"/>
</dbReference>
<accession>T1F313</accession>
<proteinExistence type="predicted"/>
<dbReference type="FunFam" id="2.60.40.10:FF:000107">
    <property type="entry name" value="Myosin, light chain kinase a"/>
    <property type="match status" value="1"/>
</dbReference>
<reference evidence="3 5" key="2">
    <citation type="journal article" date="2013" name="Nature">
        <title>Insights into bilaterian evolution from three spiralian genomes.</title>
        <authorList>
            <person name="Simakov O."/>
            <person name="Marletaz F."/>
            <person name="Cho S.J."/>
            <person name="Edsinger-Gonzales E."/>
            <person name="Havlak P."/>
            <person name="Hellsten U."/>
            <person name="Kuo D.H."/>
            <person name="Larsson T."/>
            <person name="Lv J."/>
            <person name="Arendt D."/>
            <person name="Savage R."/>
            <person name="Osoegawa K."/>
            <person name="de Jong P."/>
            <person name="Grimwood J."/>
            <person name="Chapman J.A."/>
            <person name="Shapiro H."/>
            <person name="Aerts A."/>
            <person name="Otillar R.P."/>
            <person name="Terry A.Y."/>
            <person name="Boore J.L."/>
            <person name="Grigoriev I.V."/>
            <person name="Lindberg D.R."/>
            <person name="Seaver E.C."/>
            <person name="Weisblat D.A."/>
            <person name="Putnam N.H."/>
            <person name="Rokhsar D.S."/>
        </authorList>
    </citation>
    <scope>NUCLEOTIDE SEQUENCE</scope>
</reference>
<sequence>MKQIINGEQAIERSENVRKDEFDCKNEIFNSVKDLMTGEILKNAHVSADEKRENKKAANILHVECLNLNLKKQILLDESNVQAVCDETEKEIQSIDESRFIDSEVVAEDDENYFNLALNELVRRKLKRRAYLKNVKNSTTMENDTATFDANNLISTEIFNKNLSKEEEGMDIEKNSDKLDAVCETSFAINDINVNGNLERRKLIRSEKVNGLKQKNLSKSFNATNHDFFSKDELTNIINLSDGIILDQIDSEPKDKKTKSPQFTSDLKSQKVLDGSLAKFSLQILAESFPGTVRWLRNDKDVSLNYPNIISDYNAETGEASLIIPEDAGDYMCIAENKFGAASISASLVVETYEYVPDSKESVCSLDEKCSEADWALDIKEEWWKDSNVEVNGSSIGSDLKISQVKSSKLFNEGLETENVLSLNADINKISDVLLSSEKSLSIAFQLSSTEKFDLKDGQKKLQITECESKTKISSWNKKLQSCSIEELDSTKYQSTDDLYLDAPEVLASESSKEPTLVDFHFVQFNFAQLNHAKLTIKKQDLEKTFIFSKPSSQKLVPISSERFKVFSVKVNRIRFETPYISRNVPMFEVKPLPVSHSTDKVTLQICKFLNVRSSQLNNLKNYHNFSQETYALDIIYHLIQHQVKTLKPKINVIAKYNLNTATQNNLMVRCALNFCMVPQISLSKQDEIINIEFETVALYDDLYHNEEIYFKVDGQFSICRYIPCYENVEAEKYMLLHSEYQKNKVNLAPSITQTEVCEKDDYITTNKSTKRKPENLNLQNKLHLDQLKFLRSCRKSVSSDPGTKVLKKYFFPQTLQSKYKRNISRSISSLDSRKSIRSSRKASFASSLDSYPLRSYCSEFILNSNTLPKYYFDQMSNPISYLSIGSSFKKSFSDLDSIDSSLSILSLYEKNYAKLSLPNNLLSEVTLNYVHSAEEFNPIVVASDLKNVCGMKCQLFEEKMIDFENDLTVYKACFAMNEKETDCEASIIILKSDNKLKDFDKISSQKETASMKRETNFKSSHEIIEEETKRTLQSESFRSNQFSKLQNSPNLTNLKNNPPTIISHLQNHQVLDGASAELTCQIKSDLPVQVTWLLDGLEICPNHEVIIREHENNVFTLTITEVLPEDEGLYCLQASNEFGECYTTAYLTVLSW</sequence>
<reference evidence="5" key="1">
    <citation type="submission" date="2012-12" db="EMBL/GenBank/DDBJ databases">
        <authorList>
            <person name="Hellsten U."/>
            <person name="Grimwood J."/>
            <person name="Chapman J.A."/>
            <person name="Shapiro H."/>
            <person name="Aerts A."/>
            <person name="Otillar R.P."/>
            <person name="Terry A.Y."/>
            <person name="Boore J.L."/>
            <person name="Simakov O."/>
            <person name="Marletaz F."/>
            <person name="Cho S.-J."/>
            <person name="Edsinger-Gonzales E."/>
            <person name="Havlak P."/>
            <person name="Kuo D.-H."/>
            <person name="Larsson T."/>
            <person name="Lv J."/>
            <person name="Arendt D."/>
            <person name="Savage R."/>
            <person name="Osoegawa K."/>
            <person name="de Jong P."/>
            <person name="Lindberg D.R."/>
            <person name="Seaver E.C."/>
            <person name="Weisblat D.A."/>
            <person name="Putnam N.H."/>
            <person name="Grigoriev I.V."/>
            <person name="Rokhsar D.S."/>
        </authorList>
    </citation>
    <scope>NUCLEOTIDE SEQUENCE</scope>
</reference>
<dbReference type="PANTHER" id="PTHR47633">
    <property type="entry name" value="IMMUNOGLOBULIN"/>
    <property type="match status" value="1"/>
</dbReference>
<dbReference type="EnsemblMetazoa" id="HelroT170422">
    <property type="protein sequence ID" value="HelroP170422"/>
    <property type="gene ID" value="HelroG170422"/>
</dbReference>
<evidence type="ECO:0000256" key="1">
    <source>
        <dbReference type="ARBA" id="ARBA00023319"/>
    </source>
</evidence>
<keyword evidence="1" id="KW-0393">Immunoglobulin domain</keyword>
<dbReference type="InterPro" id="IPR003598">
    <property type="entry name" value="Ig_sub2"/>
</dbReference>
<dbReference type="Proteomes" id="UP000015101">
    <property type="component" value="Unassembled WGS sequence"/>
</dbReference>
<dbReference type="CTD" id="20203212"/>
<dbReference type="InterPro" id="IPR013098">
    <property type="entry name" value="Ig_I-set"/>
</dbReference>
<keyword evidence="5" id="KW-1185">Reference proteome</keyword>
<dbReference type="eggNOG" id="KOG0613">
    <property type="taxonomic scope" value="Eukaryota"/>
</dbReference>
<dbReference type="EMBL" id="KB096222">
    <property type="protein sequence ID" value="ESO07121.1"/>
    <property type="molecule type" value="Genomic_DNA"/>
</dbReference>
<reference evidence="4" key="3">
    <citation type="submission" date="2015-06" db="UniProtKB">
        <authorList>
            <consortium name="EnsemblMetazoa"/>
        </authorList>
    </citation>
    <scope>IDENTIFICATION</scope>
</reference>
<dbReference type="PROSITE" id="PS50835">
    <property type="entry name" value="IG_LIKE"/>
    <property type="match status" value="2"/>
</dbReference>
<feature type="domain" description="Ig-like" evidence="2">
    <location>
        <begin position="1060"/>
        <end position="1149"/>
    </location>
</feature>
<dbReference type="STRING" id="6412.T1F313"/>
<dbReference type="InterPro" id="IPR013783">
    <property type="entry name" value="Ig-like_fold"/>
</dbReference>
<dbReference type="RefSeq" id="XP_009014499.1">
    <property type="nucleotide sequence ID" value="XM_009016251.1"/>
</dbReference>
<evidence type="ECO:0000313" key="5">
    <source>
        <dbReference type="Proteomes" id="UP000015101"/>
    </source>
</evidence>
<dbReference type="KEGG" id="hro:HELRODRAFT_170422"/>
<protein>
    <recommendedName>
        <fullName evidence="2">Ig-like domain-containing protein</fullName>
    </recommendedName>
</protein>
<dbReference type="OrthoDB" id="6612025at2759"/>
<dbReference type="InterPro" id="IPR036179">
    <property type="entry name" value="Ig-like_dom_sf"/>
</dbReference>
<dbReference type="SMART" id="SM00408">
    <property type="entry name" value="IGc2"/>
    <property type="match status" value="1"/>
</dbReference>
<dbReference type="Pfam" id="PF07679">
    <property type="entry name" value="I-set"/>
    <property type="match status" value="2"/>
</dbReference>
<dbReference type="HOGENOM" id="CLU_276254_0_0_1"/>
<dbReference type="GeneID" id="20203212"/>
<dbReference type="InParanoid" id="T1F313"/>
<dbReference type="SUPFAM" id="SSF48726">
    <property type="entry name" value="Immunoglobulin"/>
    <property type="match status" value="2"/>
</dbReference>
<dbReference type="InterPro" id="IPR003599">
    <property type="entry name" value="Ig_sub"/>
</dbReference>
<evidence type="ECO:0000259" key="2">
    <source>
        <dbReference type="PROSITE" id="PS50835"/>
    </source>
</evidence>
<evidence type="ECO:0000313" key="3">
    <source>
        <dbReference type="EMBL" id="ESO07121.1"/>
    </source>
</evidence>